<dbReference type="Proteomes" id="UP001063350">
    <property type="component" value="Chromosome"/>
</dbReference>
<evidence type="ECO:0000256" key="5">
    <source>
        <dbReference type="ARBA" id="ARBA00022801"/>
    </source>
</evidence>
<reference evidence="16" key="1">
    <citation type="submission" date="2020-12" db="EMBL/GenBank/DDBJ databases">
        <title>Desulfobium dissulfuricans gen. nov., sp. nov., a novel mesophilic, sulfate-reducing bacterium isolated from a deep-sea hydrothermal vent.</title>
        <authorList>
            <person name="Hashimoto Y."/>
            <person name="Tame A."/>
            <person name="Sawayama S."/>
            <person name="Miyazaki J."/>
            <person name="Takai K."/>
            <person name="Nakagawa S."/>
        </authorList>
    </citation>
    <scope>NUCLEOTIDE SEQUENCE</scope>
    <source>
        <strain evidence="16">GF1</strain>
    </source>
</reference>
<evidence type="ECO:0000256" key="13">
    <source>
        <dbReference type="SAM" id="Phobius"/>
    </source>
</evidence>
<dbReference type="FunFam" id="3.30.2010.10:FF:000002">
    <property type="entry name" value="CAAX prenyl protease"/>
    <property type="match status" value="1"/>
</dbReference>
<evidence type="ECO:0000256" key="3">
    <source>
        <dbReference type="ARBA" id="ARBA00022692"/>
    </source>
</evidence>
<evidence type="ECO:0000256" key="2">
    <source>
        <dbReference type="ARBA" id="ARBA00022670"/>
    </source>
</evidence>
<keyword evidence="17" id="KW-1185">Reference proteome</keyword>
<evidence type="ECO:0000256" key="1">
    <source>
        <dbReference type="ARBA" id="ARBA00004477"/>
    </source>
</evidence>
<organism evidence="16 17">
    <name type="scientific">Desulfolithobacter dissulfuricans</name>
    <dbReference type="NCBI Taxonomy" id="2795293"/>
    <lineage>
        <taxon>Bacteria</taxon>
        <taxon>Pseudomonadati</taxon>
        <taxon>Thermodesulfobacteriota</taxon>
        <taxon>Desulfobulbia</taxon>
        <taxon>Desulfobulbales</taxon>
        <taxon>Desulfobulbaceae</taxon>
        <taxon>Desulfolithobacter</taxon>
    </lineage>
</organism>
<feature type="transmembrane region" description="Helical" evidence="13">
    <location>
        <begin position="6"/>
        <end position="27"/>
    </location>
</feature>
<comment type="subcellular location">
    <subcellularLocation>
        <location evidence="1">Endoplasmic reticulum membrane</location>
        <topology evidence="1">Multi-pass membrane protein</topology>
    </subcellularLocation>
</comment>
<evidence type="ECO:0000256" key="8">
    <source>
        <dbReference type="ARBA" id="ARBA00022989"/>
    </source>
</evidence>
<dbReference type="PANTHER" id="PTHR10120">
    <property type="entry name" value="CAAX PRENYL PROTEASE 1"/>
    <property type="match status" value="1"/>
</dbReference>
<dbReference type="KEGG" id="ddu:GF1_32280"/>
<dbReference type="Pfam" id="PF01435">
    <property type="entry name" value="Peptidase_M48"/>
    <property type="match status" value="1"/>
</dbReference>
<feature type="binding site" evidence="12">
    <location>
        <position position="278"/>
    </location>
    <ligand>
        <name>Zn(2+)</name>
        <dbReference type="ChEBI" id="CHEBI:29105"/>
        <note>catalytic</note>
    </ligand>
</feature>
<keyword evidence="3 13" id="KW-0812">Transmembrane</keyword>
<proteinExistence type="predicted"/>
<protein>
    <submittedName>
        <fullName evidence="16">Peptidase M48</fullName>
    </submittedName>
</protein>
<evidence type="ECO:0000313" key="17">
    <source>
        <dbReference type="Proteomes" id="UP001063350"/>
    </source>
</evidence>
<gene>
    <name evidence="16" type="ORF">GF1_32280</name>
</gene>
<dbReference type="Gene3D" id="3.30.2010.10">
    <property type="entry name" value="Metalloproteases ('zincins'), catalytic domain"/>
    <property type="match status" value="1"/>
</dbReference>
<dbReference type="GO" id="GO:0004222">
    <property type="term" value="F:metalloendopeptidase activity"/>
    <property type="evidence" value="ECO:0007669"/>
    <property type="project" value="InterPro"/>
</dbReference>
<dbReference type="AlphaFoldDB" id="A0A915U733"/>
<keyword evidence="9" id="KW-0482">Metalloprotease</keyword>
<evidence type="ECO:0000259" key="14">
    <source>
        <dbReference type="Pfam" id="PF01435"/>
    </source>
</evidence>
<sequence>MNPWLLFVVSVLLLGYLLDVLVALGTLGRLDRELPAEIRDLWNPERLQKSREYIRTTTRFALLQNSITTALLLGFILAGGFNLVDRAARALELGPIPTGLVFTGLLLLLSGLLNLPFSIYVTFVIEERFGLNRTTVRTFVFDLLKTILLAILLGGPLLAGVLWFFESAGSLAWFYCWLLVITFVLVVQWLAPVVIMPLFNRFTPLPDGGLKEAIEIYARQQSFSLQGVYTMDGSRRSARLNAFFTGFGRFRRIVFYDTLLEKLEPGEILAVLAHEMGHYKLRHIPKMMLASMVQTGIMFAILSFFIGNQGLFAAFGMEHVSVYASLVFFGFLYAPISTLLSVVFNRVSRKYEFEADAFAVRTTGLAAELISGLKKLGQANLANPDPHPLDVWLHYSHPPLLERIRAIARLQDRQDPEVSSQDFGRCALCNRGITMRDRLENSRRPDLCRWCLAEETSCGCADE</sequence>
<feature type="transmembrane region" description="Helical" evidence="13">
    <location>
        <begin position="146"/>
        <end position="165"/>
    </location>
</feature>
<keyword evidence="10 13" id="KW-0472">Membrane</keyword>
<keyword evidence="8 13" id="KW-1133">Transmembrane helix</keyword>
<feature type="domain" description="Peptidase M48" evidence="14">
    <location>
        <begin position="205"/>
        <end position="409"/>
    </location>
</feature>
<evidence type="ECO:0000256" key="11">
    <source>
        <dbReference type="PIRSR" id="PIRSR627057-1"/>
    </source>
</evidence>
<dbReference type="RefSeq" id="WP_267927562.1">
    <property type="nucleotide sequence ID" value="NZ_AP024233.1"/>
</dbReference>
<feature type="active site" description="Proton donor" evidence="11">
    <location>
        <position position="356"/>
    </location>
</feature>
<feature type="transmembrane region" description="Helical" evidence="13">
    <location>
        <begin position="288"/>
        <end position="308"/>
    </location>
</feature>
<evidence type="ECO:0000256" key="9">
    <source>
        <dbReference type="ARBA" id="ARBA00023049"/>
    </source>
</evidence>
<keyword evidence="5" id="KW-0378">Hydrolase</keyword>
<dbReference type="InterPro" id="IPR001915">
    <property type="entry name" value="Peptidase_M48"/>
</dbReference>
<dbReference type="Pfam" id="PF16491">
    <property type="entry name" value="Peptidase_M48_N"/>
    <property type="match status" value="1"/>
</dbReference>
<keyword evidence="4 12" id="KW-0479">Metal-binding</keyword>
<feature type="active site" evidence="11">
    <location>
        <position position="275"/>
    </location>
</feature>
<evidence type="ECO:0000256" key="4">
    <source>
        <dbReference type="ARBA" id="ARBA00022723"/>
    </source>
</evidence>
<dbReference type="GO" id="GO:0046872">
    <property type="term" value="F:metal ion binding"/>
    <property type="evidence" value="ECO:0007669"/>
    <property type="project" value="UniProtKB-KW"/>
</dbReference>
<evidence type="ECO:0000256" key="10">
    <source>
        <dbReference type="ARBA" id="ARBA00023136"/>
    </source>
</evidence>
<evidence type="ECO:0000259" key="15">
    <source>
        <dbReference type="Pfam" id="PF16491"/>
    </source>
</evidence>
<dbReference type="CDD" id="cd07343">
    <property type="entry name" value="M48A_Zmpste24p_like"/>
    <property type="match status" value="1"/>
</dbReference>
<evidence type="ECO:0000313" key="16">
    <source>
        <dbReference type="EMBL" id="BCO10852.1"/>
    </source>
</evidence>
<comment type="cofactor">
    <cofactor evidence="12">
        <name>Zn(2+)</name>
        <dbReference type="ChEBI" id="CHEBI:29105"/>
    </cofactor>
    <text evidence="12">Binds 1 zinc ion per subunit.</text>
</comment>
<feature type="transmembrane region" description="Helical" evidence="13">
    <location>
        <begin position="171"/>
        <end position="191"/>
    </location>
</feature>
<keyword evidence="7 12" id="KW-0862">Zinc</keyword>
<feature type="transmembrane region" description="Helical" evidence="13">
    <location>
        <begin position="320"/>
        <end position="344"/>
    </location>
</feature>
<accession>A0A915U733</accession>
<dbReference type="InterPro" id="IPR032456">
    <property type="entry name" value="Peptidase_M48_N"/>
</dbReference>
<feature type="binding site" evidence="12">
    <location>
        <position position="274"/>
    </location>
    <ligand>
        <name>Zn(2+)</name>
        <dbReference type="ChEBI" id="CHEBI:29105"/>
        <note>catalytic</note>
    </ligand>
</feature>
<feature type="transmembrane region" description="Helical" evidence="13">
    <location>
        <begin position="60"/>
        <end position="81"/>
    </location>
</feature>
<name>A0A915U733_9BACT</name>
<feature type="binding site" evidence="12">
    <location>
        <position position="352"/>
    </location>
    <ligand>
        <name>Zn(2+)</name>
        <dbReference type="ChEBI" id="CHEBI:29105"/>
        <note>catalytic</note>
    </ligand>
</feature>
<evidence type="ECO:0000256" key="7">
    <source>
        <dbReference type="ARBA" id="ARBA00022833"/>
    </source>
</evidence>
<dbReference type="GO" id="GO:0071586">
    <property type="term" value="P:CAAX-box protein processing"/>
    <property type="evidence" value="ECO:0007669"/>
    <property type="project" value="InterPro"/>
</dbReference>
<evidence type="ECO:0000256" key="6">
    <source>
        <dbReference type="ARBA" id="ARBA00022824"/>
    </source>
</evidence>
<dbReference type="EMBL" id="AP024233">
    <property type="protein sequence ID" value="BCO10852.1"/>
    <property type="molecule type" value="Genomic_DNA"/>
</dbReference>
<dbReference type="InterPro" id="IPR027057">
    <property type="entry name" value="CAXX_Prtase_1"/>
</dbReference>
<keyword evidence="2" id="KW-0645">Protease</keyword>
<feature type="domain" description="CAAX prenyl protease 1 N-terminal" evidence="15">
    <location>
        <begin position="32"/>
        <end position="201"/>
    </location>
</feature>
<keyword evidence="6" id="KW-0256">Endoplasmic reticulum</keyword>
<evidence type="ECO:0000256" key="12">
    <source>
        <dbReference type="PIRSR" id="PIRSR627057-2"/>
    </source>
</evidence>
<feature type="transmembrane region" description="Helical" evidence="13">
    <location>
        <begin position="101"/>
        <end position="125"/>
    </location>
</feature>